<dbReference type="Proteomes" id="UP000644610">
    <property type="component" value="Unassembled WGS sequence"/>
</dbReference>
<dbReference type="Gene3D" id="3.40.50.300">
    <property type="entry name" value="P-loop containing nucleotide triphosphate hydrolases"/>
    <property type="match status" value="1"/>
</dbReference>
<evidence type="ECO:0000313" key="8">
    <source>
        <dbReference type="EMBL" id="GII43667.1"/>
    </source>
</evidence>
<keyword evidence="4" id="KW-0804">Transcription</keyword>
<comment type="caution">
    <text evidence="8">The sequence shown here is derived from an EMBL/GenBank/DDBJ whole genome shotgun (WGS) entry which is preliminary data.</text>
</comment>
<dbReference type="PANTHER" id="PTHR35807">
    <property type="entry name" value="TRANSCRIPTIONAL REGULATOR REDD-RELATED"/>
    <property type="match status" value="1"/>
</dbReference>
<dbReference type="InterPro" id="IPR036388">
    <property type="entry name" value="WH-like_DNA-bd_sf"/>
</dbReference>
<dbReference type="InterPro" id="IPR001867">
    <property type="entry name" value="OmpR/PhoB-type_DNA-bd"/>
</dbReference>
<dbReference type="PRINTS" id="PR00364">
    <property type="entry name" value="DISEASERSIST"/>
</dbReference>
<keyword evidence="2" id="KW-0805">Transcription regulation</keyword>
<keyword evidence="9" id="KW-1185">Reference proteome</keyword>
<dbReference type="Gene3D" id="1.10.10.10">
    <property type="entry name" value="Winged helix-like DNA-binding domain superfamily/Winged helix DNA-binding domain"/>
    <property type="match status" value="1"/>
</dbReference>
<dbReference type="InterPro" id="IPR005158">
    <property type="entry name" value="BTAD"/>
</dbReference>
<dbReference type="SMART" id="SM00862">
    <property type="entry name" value="Trans_reg_C"/>
    <property type="match status" value="1"/>
</dbReference>
<dbReference type="InterPro" id="IPR026000">
    <property type="entry name" value="Apc5_dom"/>
</dbReference>
<dbReference type="Pfam" id="PF13191">
    <property type="entry name" value="AAA_16"/>
    <property type="match status" value="1"/>
</dbReference>
<evidence type="ECO:0000259" key="7">
    <source>
        <dbReference type="PROSITE" id="PS51755"/>
    </source>
</evidence>
<dbReference type="EMBL" id="BOOQ01000002">
    <property type="protein sequence ID" value="GII43667.1"/>
    <property type="molecule type" value="Genomic_DNA"/>
</dbReference>
<dbReference type="InterPro" id="IPR016032">
    <property type="entry name" value="Sig_transdc_resp-reg_C-effctor"/>
</dbReference>
<dbReference type="PANTHER" id="PTHR35807:SF1">
    <property type="entry name" value="TRANSCRIPTIONAL REGULATOR REDD"/>
    <property type="match status" value="1"/>
</dbReference>
<dbReference type="InterPro" id="IPR041664">
    <property type="entry name" value="AAA_16"/>
</dbReference>
<dbReference type="SMART" id="SM00382">
    <property type="entry name" value="AAA"/>
    <property type="match status" value="1"/>
</dbReference>
<gene>
    <name evidence="8" type="ORF">Psi02_00910</name>
</gene>
<feature type="region of interest" description="Disordered" evidence="6">
    <location>
        <begin position="254"/>
        <end position="305"/>
    </location>
</feature>
<evidence type="ECO:0000256" key="5">
    <source>
        <dbReference type="PROSITE-ProRule" id="PRU01091"/>
    </source>
</evidence>
<dbReference type="Pfam" id="PF13181">
    <property type="entry name" value="TPR_8"/>
    <property type="match status" value="1"/>
</dbReference>
<dbReference type="GO" id="GO:0000160">
    <property type="term" value="P:phosphorelay signal transduction system"/>
    <property type="evidence" value="ECO:0007669"/>
    <property type="project" value="InterPro"/>
</dbReference>
<dbReference type="Pfam" id="PF13176">
    <property type="entry name" value="TPR_7"/>
    <property type="match status" value="1"/>
</dbReference>
<dbReference type="InterPro" id="IPR011990">
    <property type="entry name" value="TPR-like_helical_dom_sf"/>
</dbReference>
<dbReference type="GO" id="GO:0003677">
    <property type="term" value="F:DNA binding"/>
    <property type="evidence" value="ECO:0007669"/>
    <property type="project" value="UniProtKB-UniRule"/>
</dbReference>
<dbReference type="SUPFAM" id="SSF46894">
    <property type="entry name" value="C-terminal effector domain of the bipartite response regulators"/>
    <property type="match status" value="1"/>
</dbReference>
<comment type="similarity">
    <text evidence="1">Belongs to the AfsR/DnrI/RedD regulatory family.</text>
</comment>
<organism evidence="8 9">
    <name type="scientific">Planotetraspora silvatica</name>
    <dbReference type="NCBI Taxonomy" id="234614"/>
    <lineage>
        <taxon>Bacteria</taxon>
        <taxon>Bacillati</taxon>
        <taxon>Actinomycetota</taxon>
        <taxon>Actinomycetes</taxon>
        <taxon>Streptosporangiales</taxon>
        <taxon>Streptosporangiaceae</taxon>
        <taxon>Planotetraspora</taxon>
    </lineage>
</organism>
<dbReference type="CDD" id="cd15831">
    <property type="entry name" value="BTAD"/>
    <property type="match status" value="1"/>
</dbReference>
<dbReference type="Pfam" id="PF00486">
    <property type="entry name" value="Trans_reg_C"/>
    <property type="match status" value="1"/>
</dbReference>
<dbReference type="SUPFAM" id="SSF48452">
    <property type="entry name" value="TPR-like"/>
    <property type="match status" value="3"/>
</dbReference>
<dbReference type="InterPro" id="IPR051677">
    <property type="entry name" value="AfsR-DnrI-RedD_regulator"/>
</dbReference>
<proteinExistence type="inferred from homology"/>
<protein>
    <submittedName>
        <fullName evidence="8">SARP family transcriptional regulator</fullName>
    </submittedName>
</protein>
<dbReference type="RefSeq" id="WP_203970634.1">
    <property type="nucleotide sequence ID" value="NZ_BAAAKY010000005.1"/>
</dbReference>
<dbReference type="SMART" id="SM01043">
    <property type="entry name" value="BTAD"/>
    <property type="match status" value="1"/>
</dbReference>
<evidence type="ECO:0000256" key="2">
    <source>
        <dbReference type="ARBA" id="ARBA00023015"/>
    </source>
</evidence>
<dbReference type="PROSITE" id="PS51755">
    <property type="entry name" value="OMPR_PHOB"/>
    <property type="match status" value="1"/>
</dbReference>
<evidence type="ECO:0000256" key="4">
    <source>
        <dbReference type="ARBA" id="ARBA00023163"/>
    </source>
</evidence>
<sequence length="970" mass="105559">MEYRLLGPVRVRDDTGREIHVVRPKHRQVLVALLVAGGRVVPADRLVEHLWDGTPPASARGNLKTYVSDLRRLLSPSGEASPIETAGDGYRLAVRPGELDLGAFTDLAARGRAALKSGEGARAEALFQRALLLWRDDPFQDVPMTLALEQVATELREERLSVFEDWAEARLDLGMHAEMISPLRAWVRDHPLRERPWGELMLALSRDGRRADALAAFQELRRRLVEDLGVEPAHSIQRLHQRILAADPDLILASPYGPSGSGRGAPATDDVPAGTDDGSRTGGPAAGRDDAASPPPAVPRQLPSDVPHFVGREQELTRLTSWLAPPDGSAPAPVVAICGPPGTGKSALALRAARRAMSLFPDGQVYVNLRGAMPGVRRLDTEELIGRLLRTFGMPEANLPPDADEAASALRTMLHDKRVLLLLDDAFSISQVEPLLPMTAGSTILLTSRESLARAAPGSHVNLGPLPRDEAVMMLVRRFRSGGVEHSEKAVERLAVLCDGFPLALHVAGARLAGRAGWSADMLIERLEDESRRLDELRSGEAGVRGSIAVSYTALAASGQAVEREAARAFRLIGLLRVPDVGLEVVAALLDTQPRIAEEIIERLFDARLVDGPVPDRYTMHDLIRLFAQERALEIEPAERIAALRRVLGFHLATTGAAVRLVEPHREHAAMPAVPQAPLALRGREDAERWLDRELPNLLSIAEQAWDADEGTARLALAIALNLRWHPAAHRYRNDMRALGAASVETARRLGDRVSESQALSMLSMAYRALNDDAAELDCLKAELELCRELGDGFGEMRALGNLASAHLLLERHDEALRFAEQQLVISRRVGSVAGERYALIMAGEAHTSLGTLAEAVAVLREALELSRETGDLMHEAMTLRRLGEADLARGDAAAARGRLRDAVTRFGECAQSLELSETLVALARSSRLLGDVDEASEQIAHAVRIARDTGDRNDERRALEEQARILGRG</sequence>
<evidence type="ECO:0000256" key="6">
    <source>
        <dbReference type="SAM" id="MobiDB-lite"/>
    </source>
</evidence>
<name>A0A8J3UF05_9ACTN</name>
<feature type="domain" description="OmpR/PhoB-type" evidence="7">
    <location>
        <begin position="1"/>
        <end position="94"/>
    </location>
</feature>
<dbReference type="SMART" id="SM00028">
    <property type="entry name" value="TPR"/>
    <property type="match status" value="5"/>
</dbReference>
<keyword evidence="3 5" id="KW-0238">DNA-binding</keyword>
<dbReference type="InterPro" id="IPR003593">
    <property type="entry name" value="AAA+_ATPase"/>
</dbReference>
<reference evidence="8" key="1">
    <citation type="submission" date="2021-01" db="EMBL/GenBank/DDBJ databases">
        <title>Whole genome shotgun sequence of Planotetraspora silvatica NBRC 100141.</title>
        <authorList>
            <person name="Komaki H."/>
            <person name="Tamura T."/>
        </authorList>
    </citation>
    <scope>NUCLEOTIDE SEQUENCE</scope>
    <source>
        <strain evidence="8">NBRC 100141</strain>
    </source>
</reference>
<dbReference type="Pfam" id="PF12862">
    <property type="entry name" value="ANAPC5"/>
    <property type="match status" value="1"/>
</dbReference>
<dbReference type="AlphaFoldDB" id="A0A8J3UF05"/>
<evidence type="ECO:0000256" key="1">
    <source>
        <dbReference type="ARBA" id="ARBA00005820"/>
    </source>
</evidence>
<accession>A0A8J3UF05</accession>
<dbReference type="GO" id="GO:0006355">
    <property type="term" value="P:regulation of DNA-templated transcription"/>
    <property type="evidence" value="ECO:0007669"/>
    <property type="project" value="InterPro"/>
</dbReference>
<evidence type="ECO:0000256" key="3">
    <source>
        <dbReference type="ARBA" id="ARBA00023125"/>
    </source>
</evidence>
<evidence type="ECO:0000313" key="9">
    <source>
        <dbReference type="Proteomes" id="UP000644610"/>
    </source>
</evidence>
<dbReference type="Gene3D" id="1.25.40.10">
    <property type="entry name" value="Tetratricopeptide repeat domain"/>
    <property type="match status" value="2"/>
</dbReference>
<dbReference type="Pfam" id="PF03704">
    <property type="entry name" value="BTAD"/>
    <property type="match status" value="1"/>
</dbReference>
<dbReference type="SUPFAM" id="SSF52540">
    <property type="entry name" value="P-loop containing nucleoside triphosphate hydrolases"/>
    <property type="match status" value="1"/>
</dbReference>
<feature type="DNA-binding region" description="OmpR/PhoB-type" evidence="5">
    <location>
        <begin position="1"/>
        <end position="94"/>
    </location>
</feature>
<dbReference type="InterPro" id="IPR019734">
    <property type="entry name" value="TPR_rpt"/>
</dbReference>
<dbReference type="GO" id="GO:0043531">
    <property type="term" value="F:ADP binding"/>
    <property type="evidence" value="ECO:0007669"/>
    <property type="project" value="InterPro"/>
</dbReference>
<dbReference type="InterPro" id="IPR027417">
    <property type="entry name" value="P-loop_NTPase"/>
</dbReference>